<feature type="region of interest" description="Disordered" evidence="1">
    <location>
        <begin position="133"/>
        <end position="234"/>
    </location>
</feature>
<feature type="region of interest" description="Disordered" evidence="1">
    <location>
        <begin position="742"/>
        <end position="795"/>
    </location>
</feature>
<protein>
    <submittedName>
        <fullName evidence="2">Haus augmin-like complex subunit 8 isoform x1</fullName>
    </submittedName>
</protein>
<dbReference type="EMBL" id="MNUE01000072">
    <property type="protein sequence ID" value="OJD29775.1"/>
    <property type="molecule type" value="Genomic_DNA"/>
</dbReference>
<dbReference type="OrthoDB" id="5596422at2759"/>
<feature type="compositionally biased region" description="Polar residues" evidence="1">
    <location>
        <begin position="742"/>
        <end position="764"/>
    </location>
</feature>
<feature type="compositionally biased region" description="Polar residues" evidence="1">
    <location>
        <begin position="172"/>
        <end position="223"/>
    </location>
</feature>
<feature type="compositionally biased region" description="Polar residues" evidence="1">
    <location>
        <begin position="133"/>
        <end position="150"/>
    </location>
</feature>
<feature type="compositionally biased region" description="Low complexity" evidence="1">
    <location>
        <begin position="784"/>
        <end position="795"/>
    </location>
</feature>
<dbReference type="GeneID" id="31019111"/>
<accession>A0A1J9RMN7</accession>
<proteinExistence type="predicted"/>
<keyword evidence="3" id="KW-1185">Reference proteome</keyword>
<dbReference type="RefSeq" id="XP_020126035.1">
    <property type="nucleotide sequence ID" value="XM_020278850.1"/>
</dbReference>
<evidence type="ECO:0000313" key="3">
    <source>
        <dbReference type="Proteomes" id="UP000183809"/>
    </source>
</evidence>
<comment type="caution">
    <text evidence="2">The sequence shown here is derived from an EMBL/GenBank/DDBJ whole genome shotgun (WGS) entry which is preliminary data.</text>
</comment>
<dbReference type="Proteomes" id="UP000183809">
    <property type="component" value="Unassembled WGS sequence"/>
</dbReference>
<evidence type="ECO:0000256" key="1">
    <source>
        <dbReference type="SAM" id="MobiDB-lite"/>
    </source>
</evidence>
<evidence type="ECO:0000313" key="2">
    <source>
        <dbReference type="EMBL" id="OJD29775.1"/>
    </source>
</evidence>
<dbReference type="AlphaFoldDB" id="A0A1J9RMN7"/>
<organism evidence="2 3">
    <name type="scientific">Diplodia corticola</name>
    <dbReference type="NCBI Taxonomy" id="236234"/>
    <lineage>
        <taxon>Eukaryota</taxon>
        <taxon>Fungi</taxon>
        <taxon>Dikarya</taxon>
        <taxon>Ascomycota</taxon>
        <taxon>Pezizomycotina</taxon>
        <taxon>Dothideomycetes</taxon>
        <taxon>Dothideomycetes incertae sedis</taxon>
        <taxon>Botryosphaeriales</taxon>
        <taxon>Botryosphaeriaceae</taxon>
        <taxon>Diplodia</taxon>
    </lineage>
</organism>
<gene>
    <name evidence="2" type="ORF">BKCO1_7200043</name>
</gene>
<name>A0A1J9RMN7_9PEZI</name>
<reference evidence="2 3" key="1">
    <citation type="submission" date="2016-10" db="EMBL/GenBank/DDBJ databases">
        <title>Proteomics and genomics reveal pathogen-plant mechanisms compatible with a hemibiotrophic lifestyle of Diplodia corticola.</title>
        <authorList>
            <person name="Fernandes I."/>
            <person name="De Jonge R."/>
            <person name="Van De Peer Y."/>
            <person name="Devreese B."/>
            <person name="Alves A."/>
            <person name="Esteves A.C."/>
        </authorList>
    </citation>
    <scope>NUCLEOTIDE SEQUENCE [LARGE SCALE GENOMIC DNA]</scope>
    <source>
        <strain evidence="2 3">CBS 112549</strain>
    </source>
</reference>
<sequence length="882" mass="96031">MLFQQTDLILEHREAPHGPLLAAKGRDRRSDVASMLPAAKASLIPVPTALRPAGEIKVRKRRENRSSASSTGGALTSICSEGESGLAQLCGSPLNMSVQGSPPSIVEPESPTLLHRKSSKNRVFSKVLGSIQASRSNPALQPTRNGQSDGSIFRKLSMRRRPSFPSRSKSSEFQAQPSTPSILTASSSRTNLRPGQFSAKSSRSDPLQPRSTQMADQTSPRSRSATREPPPILSVDLNTVTECESLSLHEERSVWVAVETRGVVRPDVRDLGEDNKGAGLDVVVILDNSRFASPDSQETACDVALRIAQISTGADDRFAVFCTCCRHFPDEAKTSGCLLHPLQAVNVPSLHRELNDIRALVARPPAAGTEMSETLQEAIKALSESKNESAKPLRLTRCLVFILSPRSVGGLERMDQFSALNVYVVCTAAIPYHNGLSENSDLWMLPRSLSSNSFSQKVSVNDSAHLISQAADVMSYAREGRVFGSITDLCVDIKPRQGCVVESILGSTSSAKLKAGQTLSALVRVRIPAVITREHAAHNPLTELEDALEGLETLLGETVTDVLTISAHYKQSCFPDNNSITVEQVCTVRRPNPLSEWSIEPPTDPAAASKAEAKIYRRLIFLMATQDPPYIALDALDAFYRHRRYSLPCSGYIEYVRRELVYQLGATPLFINSEVDGFPLPASAFSPTLPAVLQVPEIDTSYHAKDVDGPHLRQFASQPHFSFDARDSLCFFTATNVPASRQAQRSVPATPLTDTRSCNPSASPRFSDALDTEGTATAQEGKCTSTSDDAESSSLDEARAIWRHMRRNVSIRASSPSRGTPSWPMGYRSLGQRTEMAREYRERELKKKALANKRSIGADTLRSLAMGSEANVSEAGAAPWLL</sequence>
<feature type="region of interest" description="Disordered" evidence="1">
    <location>
        <begin position="94"/>
        <end position="121"/>
    </location>
</feature>